<dbReference type="FunFam" id="2.60.120.180:FF:000001">
    <property type="entry name" value="Endo-1,4-beta-xylanase"/>
    <property type="match status" value="1"/>
</dbReference>
<feature type="active site" description="Nucleophile" evidence="14">
    <location>
        <position position="117"/>
    </location>
</feature>
<keyword evidence="11 14" id="KW-0119">Carbohydrate metabolism</keyword>
<evidence type="ECO:0000313" key="19">
    <source>
        <dbReference type="Proteomes" id="UP000234275"/>
    </source>
</evidence>
<dbReference type="EMBL" id="MSFO01000006">
    <property type="protein sequence ID" value="PLB46379.1"/>
    <property type="molecule type" value="Genomic_DNA"/>
</dbReference>
<evidence type="ECO:0000256" key="2">
    <source>
        <dbReference type="ARBA" id="ARBA00002059"/>
    </source>
</evidence>
<evidence type="ECO:0000256" key="10">
    <source>
        <dbReference type="ARBA" id="ARBA00022801"/>
    </source>
</evidence>
<feature type="chain" id="PRO_5014160188" description="Endo-1,4-beta-xylanase" evidence="16">
    <location>
        <begin position="20"/>
        <end position="221"/>
    </location>
</feature>
<dbReference type="UniPathway" id="UPA00114"/>
<comment type="function">
    <text evidence="2">Endo-1,4-beta-xylanase involved in the hydrolysis of xylan, a major structural heterogeneous polysaccharide found in plant biomass representing the second most abundant polysaccharide in the biosphere, after cellulose.</text>
</comment>
<evidence type="ECO:0000256" key="11">
    <source>
        <dbReference type="ARBA" id="ARBA00023277"/>
    </source>
</evidence>
<dbReference type="GO" id="GO:0045493">
    <property type="term" value="P:xylan catabolic process"/>
    <property type="evidence" value="ECO:0007669"/>
    <property type="project" value="UniProtKB-UniRule"/>
</dbReference>
<evidence type="ECO:0000256" key="5">
    <source>
        <dbReference type="ARBA" id="ARBA00007792"/>
    </source>
</evidence>
<evidence type="ECO:0000256" key="12">
    <source>
        <dbReference type="ARBA" id="ARBA00023295"/>
    </source>
</evidence>
<feature type="domain" description="GH11" evidence="17">
    <location>
        <begin position="33"/>
        <end position="221"/>
    </location>
</feature>
<accession>A0A2I2G0I4</accession>
<evidence type="ECO:0000313" key="18">
    <source>
        <dbReference type="EMBL" id="PLB46379.1"/>
    </source>
</evidence>
<keyword evidence="13 14" id="KW-0624">Polysaccharide degradation</keyword>
<dbReference type="RefSeq" id="XP_024701681.1">
    <property type="nucleotide sequence ID" value="XM_024846902.1"/>
</dbReference>
<evidence type="ECO:0000256" key="14">
    <source>
        <dbReference type="PROSITE-ProRule" id="PRU01097"/>
    </source>
</evidence>
<comment type="similarity">
    <text evidence="5 14 15">Belongs to the glycosyl hydrolase 11 (cellulase G) family.</text>
</comment>
<dbReference type="PROSITE" id="PS00776">
    <property type="entry name" value="GH11_1"/>
    <property type="match status" value="1"/>
</dbReference>
<comment type="pathway">
    <text evidence="4 14 15">Glycan degradation; xylan degradation.</text>
</comment>
<dbReference type="InterPro" id="IPR013320">
    <property type="entry name" value="ConA-like_dom_sf"/>
</dbReference>
<reference evidence="18 19" key="1">
    <citation type="submission" date="2016-12" db="EMBL/GenBank/DDBJ databases">
        <title>The genomes of Aspergillus section Nigri reveals drivers in fungal speciation.</title>
        <authorList>
            <consortium name="DOE Joint Genome Institute"/>
            <person name="Vesth T.C."/>
            <person name="Nybo J."/>
            <person name="Theobald S."/>
            <person name="Brandl J."/>
            <person name="Frisvad J.C."/>
            <person name="Nielsen K.F."/>
            <person name="Lyhne E.K."/>
            <person name="Kogle M.E."/>
            <person name="Kuo A."/>
            <person name="Riley R."/>
            <person name="Clum A."/>
            <person name="Nolan M."/>
            <person name="Lipzen A."/>
            <person name="Salamov A."/>
            <person name="Henrissat B."/>
            <person name="Wiebenga A."/>
            <person name="De Vries R.P."/>
            <person name="Grigoriev I.V."/>
            <person name="Mortensen U.H."/>
            <person name="Andersen M.R."/>
            <person name="Baker S.E."/>
        </authorList>
    </citation>
    <scope>NUCLEOTIDE SEQUENCE [LARGE SCALE GENOMIC DNA]</scope>
    <source>
        <strain evidence="18 19">IBT 23096</strain>
    </source>
</reference>
<protein>
    <recommendedName>
        <fullName evidence="6 14">Endo-1,4-beta-xylanase</fullName>
        <ecNumber evidence="6 14">3.2.1.8</ecNumber>
    </recommendedName>
</protein>
<evidence type="ECO:0000256" key="3">
    <source>
        <dbReference type="ARBA" id="ARBA00004613"/>
    </source>
</evidence>
<dbReference type="SUPFAM" id="SSF49899">
    <property type="entry name" value="Concanavalin A-like lectins/glucanases"/>
    <property type="match status" value="1"/>
</dbReference>
<dbReference type="STRING" id="1392250.A0A2I2G0I4"/>
<dbReference type="OrthoDB" id="2115822at2759"/>
<dbReference type="EC" id="3.2.1.8" evidence="6 14"/>
<dbReference type="InterPro" id="IPR033119">
    <property type="entry name" value="GH11_AS_2"/>
</dbReference>
<dbReference type="PRINTS" id="PR00911">
    <property type="entry name" value="GLHYDRLASE11"/>
</dbReference>
<dbReference type="Gene3D" id="2.60.120.180">
    <property type="match status" value="1"/>
</dbReference>
<dbReference type="InterPro" id="IPR013319">
    <property type="entry name" value="GH11/12"/>
</dbReference>
<evidence type="ECO:0000256" key="9">
    <source>
        <dbReference type="ARBA" id="ARBA00022729"/>
    </source>
</evidence>
<proteinExistence type="inferred from homology"/>
<evidence type="ECO:0000256" key="1">
    <source>
        <dbReference type="ARBA" id="ARBA00000681"/>
    </source>
</evidence>
<feature type="active site" description="Proton donor" evidence="14">
    <location>
        <position position="208"/>
    </location>
</feature>
<organism evidence="18 19">
    <name type="scientific">Aspergillus steynii IBT 23096</name>
    <dbReference type="NCBI Taxonomy" id="1392250"/>
    <lineage>
        <taxon>Eukaryota</taxon>
        <taxon>Fungi</taxon>
        <taxon>Dikarya</taxon>
        <taxon>Ascomycota</taxon>
        <taxon>Pezizomycotina</taxon>
        <taxon>Eurotiomycetes</taxon>
        <taxon>Eurotiomycetidae</taxon>
        <taxon>Eurotiales</taxon>
        <taxon>Aspergillaceae</taxon>
        <taxon>Aspergillus</taxon>
        <taxon>Aspergillus subgen. Circumdati</taxon>
    </lineage>
</organism>
<keyword evidence="19" id="KW-1185">Reference proteome</keyword>
<evidence type="ECO:0000256" key="16">
    <source>
        <dbReference type="SAM" id="SignalP"/>
    </source>
</evidence>
<keyword evidence="8 14" id="KW-0858">Xylan degradation</keyword>
<dbReference type="PANTHER" id="PTHR46828">
    <property type="entry name" value="ENDO-1,4-BETA-XYLANASE A-RELATED"/>
    <property type="match status" value="1"/>
</dbReference>
<keyword evidence="9 16" id="KW-0732">Signal</keyword>
<dbReference type="AlphaFoldDB" id="A0A2I2G0I4"/>
<dbReference type="Pfam" id="PF00457">
    <property type="entry name" value="Glyco_hydro_11"/>
    <property type="match status" value="1"/>
</dbReference>
<comment type="caution">
    <text evidence="18">The sequence shown here is derived from an EMBL/GenBank/DDBJ whole genome shotgun (WGS) entry which is preliminary data.</text>
</comment>
<dbReference type="PROSITE" id="PS00777">
    <property type="entry name" value="GH11_2"/>
    <property type="match status" value="1"/>
</dbReference>
<dbReference type="Proteomes" id="UP000234275">
    <property type="component" value="Unassembled WGS sequence"/>
</dbReference>
<keyword evidence="7" id="KW-0964">Secreted</keyword>
<evidence type="ECO:0000256" key="7">
    <source>
        <dbReference type="ARBA" id="ARBA00022525"/>
    </source>
</evidence>
<dbReference type="GO" id="GO:0005576">
    <property type="term" value="C:extracellular region"/>
    <property type="evidence" value="ECO:0007669"/>
    <property type="project" value="UniProtKB-SubCell"/>
</dbReference>
<dbReference type="InterPro" id="IPR018208">
    <property type="entry name" value="GH11_AS_1"/>
</dbReference>
<gene>
    <name evidence="18" type="ORF">P170DRAFT_411609</name>
</gene>
<evidence type="ECO:0000256" key="13">
    <source>
        <dbReference type="ARBA" id="ARBA00023326"/>
    </source>
</evidence>
<dbReference type="InterPro" id="IPR001137">
    <property type="entry name" value="Glyco_hydro_11"/>
</dbReference>
<keyword evidence="10 14" id="KW-0378">Hydrolase</keyword>
<comment type="catalytic activity">
    <reaction evidence="1 14 15">
        <text>Endohydrolysis of (1-&gt;4)-beta-D-xylosidic linkages in xylans.</text>
        <dbReference type="EC" id="3.2.1.8"/>
    </reaction>
</comment>
<keyword evidence="12 14" id="KW-0326">Glycosidase</keyword>
<dbReference type="GeneID" id="36554601"/>
<comment type="subcellular location">
    <subcellularLocation>
        <location evidence="3">Secreted</location>
    </subcellularLocation>
</comment>
<dbReference type="VEuPathDB" id="FungiDB:P170DRAFT_411609"/>
<sequence length="221" mass="23669">MVAFSSLLLAVSAVSGAFAAPGDHSLVEMAKRGLTSSQTGNDNGYYYSFWTDNGGDVTYSNGNGGSYSVEWKDCGNFVAGKGWNPGSSNAVTYSGTWTPSGNSYLSVYGWTINPLIEYYIVENYGDYNPSTGAEQIGTVTSDGSSYKIYKTQRENAPSVQGTASFTQFWSVRDNLRTGGTVTVQNHFDAWAKSGLTLGEHNYQILATEGYQSSGSASLTVQ</sequence>
<name>A0A2I2G0I4_9EURO</name>
<dbReference type="InterPro" id="IPR033123">
    <property type="entry name" value="GH11_dom"/>
</dbReference>
<evidence type="ECO:0000256" key="6">
    <source>
        <dbReference type="ARBA" id="ARBA00012590"/>
    </source>
</evidence>
<evidence type="ECO:0000256" key="15">
    <source>
        <dbReference type="RuleBase" id="RU362015"/>
    </source>
</evidence>
<dbReference type="PANTHER" id="PTHR46828:SF2">
    <property type="entry name" value="ENDO-1,4-BETA-XYLANASE A-RELATED"/>
    <property type="match status" value="1"/>
</dbReference>
<feature type="signal peptide" evidence="16">
    <location>
        <begin position="1"/>
        <end position="19"/>
    </location>
</feature>
<evidence type="ECO:0000259" key="17">
    <source>
        <dbReference type="PROSITE" id="PS51761"/>
    </source>
</evidence>
<dbReference type="PROSITE" id="PS51761">
    <property type="entry name" value="GH11_3"/>
    <property type="match status" value="1"/>
</dbReference>
<evidence type="ECO:0000256" key="4">
    <source>
        <dbReference type="ARBA" id="ARBA00004851"/>
    </source>
</evidence>
<dbReference type="GO" id="GO:0031176">
    <property type="term" value="F:endo-1,4-beta-xylanase activity"/>
    <property type="evidence" value="ECO:0007669"/>
    <property type="project" value="UniProtKB-UniRule"/>
</dbReference>
<evidence type="ECO:0000256" key="8">
    <source>
        <dbReference type="ARBA" id="ARBA00022651"/>
    </source>
</evidence>